<accession>A0AAV7LQJ3</accession>
<dbReference type="GO" id="GO:0016042">
    <property type="term" value="P:lipid catabolic process"/>
    <property type="evidence" value="ECO:0007669"/>
    <property type="project" value="InterPro"/>
</dbReference>
<reference evidence="22" key="1">
    <citation type="journal article" date="2022" name="bioRxiv">
        <title>Sequencing and chromosome-scale assembly of the giantPleurodeles waltlgenome.</title>
        <authorList>
            <person name="Brown T."/>
            <person name="Elewa A."/>
            <person name="Iarovenko S."/>
            <person name="Subramanian E."/>
            <person name="Araus A.J."/>
            <person name="Petzold A."/>
            <person name="Susuki M."/>
            <person name="Suzuki K.-i.T."/>
            <person name="Hayashi T."/>
            <person name="Toyoda A."/>
            <person name="Oliveira C."/>
            <person name="Osipova E."/>
            <person name="Leigh N.D."/>
            <person name="Simon A."/>
            <person name="Yun M.H."/>
        </authorList>
    </citation>
    <scope>NUCLEOTIDE SEQUENCE</scope>
    <source>
        <strain evidence="22">20211129_DDA</strain>
        <tissue evidence="22">Liver</tissue>
    </source>
</reference>
<evidence type="ECO:0000256" key="2">
    <source>
        <dbReference type="ARBA" id="ARBA00013278"/>
    </source>
</evidence>
<keyword evidence="3 20" id="KW-0964">Secreted</keyword>
<keyword evidence="8 18" id="KW-1015">Disulfide bond</keyword>
<dbReference type="PROSITE" id="PS00118">
    <property type="entry name" value="PA2_HIS"/>
    <property type="match status" value="1"/>
</dbReference>
<dbReference type="SMART" id="SM00085">
    <property type="entry name" value="PA2c"/>
    <property type="match status" value="1"/>
</dbReference>
<evidence type="ECO:0000256" key="8">
    <source>
        <dbReference type="ARBA" id="ARBA00023157"/>
    </source>
</evidence>
<feature type="domain" description="Phospholipase A2-like central" evidence="21">
    <location>
        <begin position="42"/>
        <end position="166"/>
    </location>
</feature>
<gene>
    <name evidence="22" type="ORF">NDU88_006456</name>
</gene>
<name>A0AAV7LQJ3_PLEWA</name>
<evidence type="ECO:0000256" key="6">
    <source>
        <dbReference type="ARBA" id="ARBA00022837"/>
    </source>
</evidence>
<comment type="catalytic activity">
    <reaction evidence="14">
        <text>1-hexadecanoyl-2-(9Z-octadecenoyl)-sn-glycero-3-phosphocholine + H2O = 1-hexadecanoyl-sn-glycero-3-phosphocholine + (9Z)-octadecenoate + H(+)</text>
        <dbReference type="Rhea" id="RHEA:38779"/>
        <dbReference type="ChEBI" id="CHEBI:15377"/>
        <dbReference type="ChEBI" id="CHEBI:15378"/>
        <dbReference type="ChEBI" id="CHEBI:30823"/>
        <dbReference type="ChEBI" id="CHEBI:72998"/>
        <dbReference type="ChEBI" id="CHEBI:73001"/>
    </reaction>
    <physiologicalReaction direction="left-to-right" evidence="14">
        <dbReference type="Rhea" id="RHEA:38780"/>
    </physiologicalReaction>
</comment>
<comment type="catalytic activity">
    <reaction evidence="13">
        <text>1-hexadecanoyl-2-(5Z,8Z,11Z,14Z-eicosatetraenoyl)-sn-glycero-3-phosphocholine + H2O = 1-hexadecanoyl-sn-glycero-3-phosphocholine + (5Z,8Z,11Z,14Z)-eicosatetraenoate + H(+)</text>
        <dbReference type="Rhea" id="RHEA:40427"/>
        <dbReference type="ChEBI" id="CHEBI:15377"/>
        <dbReference type="ChEBI" id="CHEBI:15378"/>
        <dbReference type="ChEBI" id="CHEBI:32395"/>
        <dbReference type="ChEBI" id="CHEBI:72998"/>
        <dbReference type="ChEBI" id="CHEBI:73003"/>
    </reaction>
    <physiologicalReaction direction="left-to-right" evidence="13">
        <dbReference type="Rhea" id="RHEA:40428"/>
    </physiologicalReaction>
</comment>
<feature type="active site" evidence="16">
    <location>
        <position position="89"/>
    </location>
</feature>
<feature type="binding site" evidence="17">
    <location>
        <position position="90"/>
    </location>
    <ligand>
        <name>Ca(2+)</name>
        <dbReference type="ChEBI" id="CHEBI:29108"/>
    </ligand>
</feature>
<comment type="caution">
    <text evidence="22">The sequence shown here is derived from an EMBL/GenBank/DDBJ whole genome shotgun (WGS) entry which is preliminary data.</text>
</comment>
<evidence type="ECO:0000256" key="9">
    <source>
        <dbReference type="ARBA" id="ARBA00047535"/>
    </source>
</evidence>
<dbReference type="PRINTS" id="PR00389">
    <property type="entry name" value="PHPHLIPASEA2"/>
</dbReference>
<evidence type="ECO:0000256" key="13">
    <source>
        <dbReference type="ARBA" id="ARBA00048373"/>
    </source>
</evidence>
<dbReference type="AlphaFoldDB" id="A0AAV7LQJ3"/>
<evidence type="ECO:0000256" key="15">
    <source>
        <dbReference type="ARBA" id="ARBA00049039"/>
    </source>
</evidence>
<dbReference type="Gene3D" id="1.20.90.10">
    <property type="entry name" value="Phospholipase A2 domain"/>
    <property type="match status" value="1"/>
</dbReference>
<dbReference type="Proteomes" id="UP001066276">
    <property type="component" value="Chromosome 11"/>
</dbReference>
<dbReference type="GO" id="GO:0006644">
    <property type="term" value="P:phospholipid metabolic process"/>
    <property type="evidence" value="ECO:0007669"/>
    <property type="project" value="InterPro"/>
</dbReference>
<feature type="chain" id="PRO_5043087322" description="Phospholipase A2" evidence="20">
    <location>
        <begin position="34"/>
        <end position="166"/>
    </location>
</feature>
<evidence type="ECO:0000256" key="7">
    <source>
        <dbReference type="ARBA" id="ARBA00023098"/>
    </source>
</evidence>
<evidence type="ECO:0000256" key="1">
    <source>
        <dbReference type="ARBA" id="ARBA00004613"/>
    </source>
</evidence>
<evidence type="ECO:0000256" key="20">
    <source>
        <dbReference type="RuleBase" id="RU361236"/>
    </source>
</evidence>
<feature type="signal peptide" evidence="20">
    <location>
        <begin position="1"/>
        <end position="33"/>
    </location>
</feature>
<keyword evidence="23" id="KW-1185">Reference proteome</keyword>
<evidence type="ECO:0000256" key="11">
    <source>
        <dbReference type="ARBA" id="ARBA00048221"/>
    </source>
</evidence>
<dbReference type="EMBL" id="JANPWB010000015">
    <property type="protein sequence ID" value="KAJ1093352.1"/>
    <property type="molecule type" value="Genomic_DNA"/>
</dbReference>
<sequence>MDKPFTYLTPLLGEHRMAMKLLSAFLLVAVVTAEHGAPDLNSLLNFRSMIKCAVPSSNPLLDYNNYGCYCGYGGGGTALDDLDRCCQVHDDCYDKSMVHPSCSGILDKPYFENYTYSCSGTSITCSSKNNPCEAFICECDRTAAICFSKSKYNSEYKNVDTNKYCK</sequence>
<dbReference type="EC" id="3.1.1.4" evidence="2 20"/>
<feature type="active site" evidence="16">
    <location>
        <position position="140"/>
    </location>
</feature>
<feature type="binding site" evidence="17">
    <location>
        <position position="71"/>
    </location>
    <ligand>
        <name>Ca(2+)</name>
        <dbReference type="ChEBI" id="CHEBI:29108"/>
    </ligand>
</feature>
<keyword evidence="20" id="KW-0732">Signal</keyword>
<keyword evidence="7 20" id="KW-0443">Lipid metabolism</keyword>
<dbReference type="GO" id="GO:0005509">
    <property type="term" value="F:calcium ion binding"/>
    <property type="evidence" value="ECO:0007669"/>
    <property type="project" value="InterPro"/>
</dbReference>
<comment type="catalytic activity">
    <reaction evidence="15">
        <text>1-hexadecanoyl-2-(9Z,12Z-octadecadienoyl)-sn-glycero-3-phosphoethanolamine + H2O = 1-hexadecanoyl-sn-glycero-3-phosphoethanolamine + (9Z,12Z)-octadecadienoate + H(+)</text>
        <dbReference type="Rhea" id="RHEA:40815"/>
        <dbReference type="ChEBI" id="CHEBI:15377"/>
        <dbReference type="ChEBI" id="CHEBI:15378"/>
        <dbReference type="ChEBI" id="CHEBI:30245"/>
        <dbReference type="ChEBI" id="CHEBI:73004"/>
        <dbReference type="ChEBI" id="CHEBI:73008"/>
    </reaction>
    <physiologicalReaction direction="left-to-right" evidence="15">
        <dbReference type="Rhea" id="RHEA:40816"/>
    </physiologicalReaction>
</comment>
<dbReference type="GO" id="GO:0005543">
    <property type="term" value="F:phospholipid binding"/>
    <property type="evidence" value="ECO:0007669"/>
    <property type="project" value="TreeGrafter"/>
</dbReference>
<comment type="cofactor">
    <cofactor evidence="17">
        <name>Ca(2+)</name>
        <dbReference type="ChEBI" id="CHEBI:29108"/>
    </cofactor>
    <text evidence="17">Binds 1 Ca(2+) ion per subunit.</text>
</comment>
<proteinExistence type="inferred from homology"/>
<evidence type="ECO:0000256" key="10">
    <source>
        <dbReference type="ARBA" id="ARBA00048015"/>
    </source>
</evidence>
<dbReference type="InterPro" id="IPR001211">
    <property type="entry name" value="PLA2"/>
</dbReference>
<comment type="catalytic activity">
    <reaction evidence="12">
        <text>1,2-dihexadecanoyl-sn-glycero-3-phosphocholine + H2O = 1-hexadecanoyl-sn-glycero-3-phosphocholine + hexadecanoate + H(+)</text>
        <dbReference type="Rhea" id="RHEA:41223"/>
        <dbReference type="ChEBI" id="CHEBI:7896"/>
        <dbReference type="ChEBI" id="CHEBI:15377"/>
        <dbReference type="ChEBI" id="CHEBI:15378"/>
        <dbReference type="ChEBI" id="CHEBI:72998"/>
        <dbReference type="ChEBI" id="CHEBI:72999"/>
    </reaction>
    <physiologicalReaction direction="left-to-right" evidence="12">
        <dbReference type="Rhea" id="RHEA:41224"/>
    </physiologicalReaction>
</comment>
<evidence type="ECO:0000256" key="14">
    <source>
        <dbReference type="ARBA" id="ARBA00048699"/>
    </source>
</evidence>
<feature type="disulfide bond" evidence="18">
    <location>
        <begin position="92"/>
        <end position="139"/>
    </location>
</feature>
<dbReference type="PANTHER" id="PTHR11716:SF94">
    <property type="entry name" value="PHOSPHOLIPASE A2"/>
    <property type="match status" value="1"/>
</dbReference>
<feature type="binding site" evidence="17">
    <location>
        <position position="69"/>
    </location>
    <ligand>
        <name>Ca(2+)</name>
        <dbReference type="ChEBI" id="CHEBI:29108"/>
    </ligand>
</feature>
<dbReference type="GO" id="GO:0050482">
    <property type="term" value="P:arachidonate secretion"/>
    <property type="evidence" value="ECO:0007669"/>
    <property type="project" value="InterPro"/>
</dbReference>
<feature type="disulfide bond" evidence="18">
    <location>
        <begin position="85"/>
        <end position="146"/>
    </location>
</feature>
<dbReference type="FunFam" id="1.20.90.10:FF:000011">
    <property type="entry name" value="Phospholipase A(2)"/>
    <property type="match status" value="1"/>
</dbReference>
<dbReference type="InterPro" id="IPR033113">
    <property type="entry name" value="PLA2_histidine"/>
</dbReference>
<dbReference type="CDD" id="cd00125">
    <property type="entry name" value="PLA2c"/>
    <property type="match status" value="1"/>
</dbReference>
<dbReference type="SUPFAM" id="SSF48619">
    <property type="entry name" value="Phospholipase A2, PLA2"/>
    <property type="match status" value="1"/>
</dbReference>
<organism evidence="22 23">
    <name type="scientific">Pleurodeles waltl</name>
    <name type="common">Iberian ribbed newt</name>
    <dbReference type="NCBI Taxonomy" id="8319"/>
    <lineage>
        <taxon>Eukaryota</taxon>
        <taxon>Metazoa</taxon>
        <taxon>Chordata</taxon>
        <taxon>Craniata</taxon>
        <taxon>Vertebrata</taxon>
        <taxon>Euteleostomi</taxon>
        <taxon>Amphibia</taxon>
        <taxon>Batrachia</taxon>
        <taxon>Caudata</taxon>
        <taxon>Salamandroidea</taxon>
        <taxon>Salamandridae</taxon>
        <taxon>Pleurodelinae</taxon>
        <taxon>Pleurodeles</taxon>
    </lineage>
</organism>
<dbReference type="PANTHER" id="PTHR11716">
    <property type="entry name" value="PHOSPHOLIPASE A2 FAMILY MEMBER"/>
    <property type="match status" value="1"/>
</dbReference>
<feature type="disulfide bond" evidence="18">
    <location>
        <begin position="70"/>
        <end position="86"/>
    </location>
</feature>
<feature type="disulfide bond" evidence="18">
    <location>
        <begin position="68"/>
        <end position="165"/>
    </location>
</feature>
<evidence type="ECO:0000256" key="5">
    <source>
        <dbReference type="ARBA" id="ARBA00022801"/>
    </source>
</evidence>
<comment type="similarity">
    <text evidence="19">Belongs to the phospholipase A2 family.</text>
</comment>
<comment type="catalytic activity">
    <reaction evidence="11">
        <text>N-hexadecanoyl-1,2-di-(9Z-octadecenoyl)-sn-glycero-3-phosphoethanolamine + H2O = N-hexadecanoyl-1-(9Z-octadecenoyl)-sn-glycero-3-phosphoethanolamine + (9Z)-octadecenoate + H(+)</text>
        <dbReference type="Rhea" id="RHEA:45424"/>
        <dbReference type="ChEBI" id="CHEBI:15377"/>
        <dbReference type="ChEBI" id="CHEBI:15378"/>
        <dbReference type="ChEBI" id="CHEBI:30823"/>
        <dbReference type="ChEBI" id="CHEBI:78097"/>
        <dbReference type="ChEBI" id="CHEBI:85217"/>
    </reaction>
    <physiologicalReaction direction="left-to-right" evidence="11">
        <dbReference type="Rhea" id="RHEA:45425"/>
    </physiologicalReaction>
</comment>
<dbReference type="GO" id="GO:0005576">
    <property type="term" value="C:extracellular region"/>
    <property type="evidence" value="ECO:0007669"/>
    <property type="project" value="UniProtKB-SubCell"/>
</dbReference>
<evidence type="ECO:0000313" key="22">
    <source>
        <dbReference type="EMBL" id="KAJ1093352.1"/>
    </source>
</evidence>
<evidence type="ECO:0000313" key="23">
    <source>
        <dbReference type="Proteomes" id="UP001066276"/>
    </source>
</evidence>
<comment type="subcellular location">
    <subcellularLocation>
        <location evidence="1 20">Secreted</location>
    </subcellularLocation>
</comment>
<evidence type="ECO:0000256" key="12">
    <source>
        <dbReference type="ARBA" id="ARBA00048227"/>
    </source>
</evidence>
<dbReference type="InterPro" id="IPR033112">
    <property type="entry name" value="PLA2_Asp_AS"/>
</dbReference>
<keyword evidence="6 17" id="KW-0106">Calcium</keyword>
<dbReference type="PROSITE" id="PS00119">
    <property type="entry name" value="PA2_ASP"/>
    <property type="match status" value="1"/>
</dbReference>
<dbReference type="Pfam" id="PF00068">
    <property type="entry name" value="Phospholip_A2_1"/>
    <property type="match status" value="1"/>
</dbReference>
<feature type="binding site" evidence="17">
    <location>
        <position position="73"/>
    </location>
    <ligand>
        <name>Ca(2+)</name>
        <dbReference type="ChEBI" id="CHEBI:29108"/>
    </ligand>
</feature>
<evidence type="ECO:0000256" key="17">
    <source>
        <dbReference type="PIRSR" id="PIRSR601211-2"/>
    </source>
</evidence>
<protein>
    <recommendedName>
        <fullName evidence="2 20">Phospholipase A2</fullName>
        <ecNumber evidence="2 20">3.1.1.4</ecNumber>
    </recommendedName>
</protein>
<evidence type="ECO:0000256" key="4">
    <source>
        <dbReference type="ARBA" id="ARBA00022723"/>
    </source>
</evidence>
<feature type="disulfide bond" evidence="18">
    <location>
        <begin position="125"/>
        <end position="137"/>
    </location>
</feature>
<comment type="catalytic activity">
    <reaction evidence="20">
        <text>a 1,2-diacyl-sn-glycero-3-phosphocholine + H2O = a 1-acyl-sn-glycero-3-phosphocholine + a fatty acid + H(+)</text>
        <dbReference type="Rhea" id="RHEA:15801"/>
        <dbReference type="ChEBI" id="CHEBI:15377"/>
        <dbReference type="ChEBI" id="CHEBI:15378"/>
        <dbReference type="ChEBI" id="CHEBI:28868"/>
        <dbReference type="ChEBI" id="CHEBI:57643"/>
        <dbReference type="ChEBI" id="CHEBI:58168"/>
        <dbReference type="EC" id="3.1.1.4"/>
    </reaction>
</comment>
<comment type="catalytic activity">
    <reaction evidence="10">
        <text>1-hexadecanoyl-2-(9Z-octadecenoyl)-sn-glycero-3-phospho-(1'-sn-glycerol) + H2O = 1-hexadecanoyl-sn-glycero-3-phospho-(1'-sn-glycerol) + (9Z)-octadecenoate + H(+)</text>
        <dbReference type="Rhea" id="RHEA:40919"/>
        <dbReference type="ChEBI" id="CHEBI:15377"/>
        <dbReference type="ChEBI" id="CHEBI:15378"/>
        <dbReference type="ChEBI" id="CHEBI:30823"/>
        <dbReference type="ChEBI" id="CHEBI:72841"/>
        <dbReference type="ChEBI" id="CHEBI:75158"/>
    </reaction>
    <physiologicalReaction direction="left-to-right" evidence="10">
        <dbReference type="Rhea" id="RHEA:40920"/>
    </physiologicalReaction>
</comment>
<evidence type="ECO:0000256" key="19">
    <source>
        <dbReference type="RuleBase" id="RU003654"/>
    </source>
</evidence>
<evidence type="ECO:0000259" key="21">
    <source>
        <dbReference type="SMART" id="SM00085"/>
    </source>
</evidence>
<evidence type="ECO:0000256" key="16">
    <source>
        <dbReference type="PIRSR" id="PIRSR601211-1"/>
    </source>
</evidence>
<feature type="disulfide bond" evidence="18">
    <location>
        <begin position="102"/>
        <end position="132"/>
    </location>
</feature>
<dbReference type="InterPro" id="IPR016090">
    <property type="entry name" value="PLA2-like_dom"/>
</dbReference>
<dbReference type="GO" id="GO:0005102">
    <property type="term" value="F:signaling receptor binding"/>
    <property type="evidence" value="ECO:0007669"/>
    <property type="project" value="UniProtKB-ARBA"/>
</dbReference>
<evidence type="ECO:0000256" key="18">
    <source>
        <dbReference type="PIRSR" id="PIRSR601211-3"/>
    </source>
</evidence>
<evidence type="ECO:0000256" key="3">
    <source>
        <dbReference type="ARBA" id="ARBA00022525"/>
    </source>
</evidence>
<comment type="catalytic activity">
    <reaction evidence="9">
        <text>N,1-dihexadecanoyl-2-(9Z,12Z-octadecadienoyl)-sn-glycero-3-phosphoethanolamine + H2O = N,1-dihexadecanoyl-sn-glycero-3-phosphoethanolamine + (9Z,12Z)-octadecadienoate + H(+)</text>
        <dbReference type="Rhea" id="RHEA:56424"/>
        <dbReference type="ChEBI" id="CHEBI:15377"/>
        <dbReference type="ChEBI" id="CHEBI:15378"/>
        <dbReference type="ChEBI" id="CHEBI:30245"/>
        <dbReference type="ChEBI" id="CHEBI:85334"/>
        <dbReference type="ChEBI" id="CHEBI:85335"/>
    </reaction>
    <physiologicalReaction direction="left-to-right" evidence="9">
        <dbReference type="Rhea" id="RHEA:56425"/>
    </physiologicalReaction>
</comment>
<dbReference type="GO" id="GO:0047498">
    <property type="term" value="F:calcium-dependent phospholipase A2 activity"/>
    <property type="evidence" value="ECO:0007669"/>
    <property type="project" value="TreeGrafter"/>
</dbReference>
<dbReference type="InterPro" id="IPR036444">
    <property type="entry name" value="PLipase_A2_dom_sf"/>
</dbReference>
<keyword evidence="4 17" id="KW-0479">Metal-binding</keyword>
<keyword evidence="5 20" id="KW-0378">Hydrolase</keyword>